<keyword evidence="2" id="KW-0378">Hydrolase</keyword>
<gene>
    <name evidence="4" type="ORF">GWK47_023660</name>
</gene>
<evidence type="ECO:0000256" key="2">
    <source>
        <dbReference type="ARBA" id="ARBA00022801"/>
    </source>
</evidence>
<dbReference type="Pfam" id="PF02545">
    <property type="entry name" value="Maf"/>
    <property type="match status" value="2"/>
</dbReference>
<name>A0A8J4XP62_CHIOP</name>
<proteinExistence type="predicted"/>
<dbReference type="EMBL" id="JACEEZ010024581">
    <property type="protein sequence ID" value="KAG0710021.1"/>
    <property type="molecule type" value="Genomic_DNA"/>
</dbReference>
<dbReference type="AlphaFoldDB" id="A0A8J4XP62"/>
<evidence type="ECO:0000256" key="1">
    <source>
        <dbReference type="ARBA" id="ARBA00001968"/>
    </source>
</evidence>
<evidence type="ECO:0000313" key="4">
    <source>
        <dbReference type="EMBL" id="KAG0710021.1"/>
    </source>
</evidence>
<dbReference type="SUPFAM" id="SSF52972">
    <property type="entry name" value="ITPase-like"/>
    <property type="match status" value="1"/>
</dbReference>
<keyword evidence="5" id="KW-1185">Reference proteome</keyword>
<comment type="cofactor">
    <cofactor evidence="1">
        <name>a divalent metal cation</name>
        <dbReference type="ChEBI" id="CHEBI:60240"/>
    </cofactor>
</comment>
<dbReference type="PANTHER" id="PTHR43213">
    <property type="entry name" value="BIFUNCTIONAL DTTP/UTP PYROPHOSPHATASE/METHYLTRANSFERASE PROTEIN-RELATED"/>
    <property type="match status" value="1"/>
</dbReference>
<dbReference type="Proteomes" id="UP000770661">
    <property type="component" value="Unassembled WGS sequence"/>
</dbReference>
<sequence>MALFDHRLPTAEKKALAETMQREKGSEEPPKRITVSDARLASSTLASFGKPGIRRPPRRRRSGEGVPLEGAGGVADLTTGFSSRRLGASRAYTPTNDTAERGWRCSILQPQPDAERGLKFTVMPPDFEETLDPKSYSQPGPFAVATARGKAEEVGGSRLSQPGLSAPQNIVIGADTCISLEGQVYGKPRDPDDAIRMLSKDKAGGYGIQGLGGTLVEGIKGDYYNVMGFPLHRFCQRLASVLAEEGLVS</sequence>
<dbReference type="InterPro" id="IPR029001">
    <property type="entry name" value="ITPase-like_fam"/>
</dbReference>
<reference evidence="4" key="1">
    <citation type="submission" date="2020-07" db="EMBL/GenBank/DDBJ databases">
        <title>The High-quality genome of the commercially important snow crab, Chionoecetes opilio.</title>
        <authorList>
            <person name="Jeong J.-H."/>
            <person name="Ryu S."/>
        </authorList>
    </citation>
    <scope>NUCLEOTIDE SEQUENCE</scope>
    <source>
        <strain evidence="4">MADBK_172401_WGS</strain>
        <tissue evidence="4">Digestive gland</tissue>
    </source>
</reference>
<comment type="caution">
    <text evidence="4">The sequence shown here is derived from an EMBL/GenBank/DDBJ whole genome shotgun (WGS) entry which is preliminary data.</text>
</comment>
<organism evidence="4 5">
    <name type="scientific">Chionoecetes opilio</name>
    <name type="common">Atlantic snow crab</name>
    <name type="synonym">Cancer opilio</name>
    <dbReference type="NCBI Taxonomy" id="41210"/>
    <lineage>
        <taxon>Eukaryota</taxon>
        <taxon>Metazoa</taxon>
        <taxon>Ecdysozoa</taxon>
        <taxon>Arthropoda</taxon>
        <taxon>Crustacea</taxon>
        <taxon>Multicrustacea</taxon>
        <taxon>Malacostraca</taxon>
        <taxon>Eumalacostraca</taxon>
        <taxon>Eucarida</taxon>
        <taxon>Decapoda</taxon>
        <taxon>Pleocyemata</taxon>
        <taxon>Brachyura</taxon>
        <taxon>Eubrachyura</taxon>
        <taxon>Majoidea</taxon>
        <taxon>Majidae</taxon>
        <taxon>Chionoecetes</taxon>
    </lineage>
</organism>
<evidence type="ECO:0000313" key="5">
    <source>
        <dbReference type="Proteomes" id="UP000770661"/>
    </source>
</evidence>
<dbReference type="Gene3D" id="3.90.950.10">
    <property type="match status" value="2"/>
</dbReference>
<feature type="region of interest" description="Disordered" evidence="3">
    <location>
        <begin position="1"/>
        <end position="79"/>
    </location>
</feature>
<dbReference type="GO" id="GO:0047429">
    <property type="term" value="F:nucleoside triphosphate diphosphatase activity"/>
    <property type="evidence" value="ECO:0007669"/>
    <property type="project" value="InterPro"/>
</dbReference>
<dbReference type="InterPro" id="IPR003697">
    <property type="entry name" value="Maf-like"/>
</dbReference>
<dbReference type="PANTHER" id="PTHR43213:SF5">
    <property type="entry name" value="BIFUNCTIONAL DTTP_UTP PYROPHOSPHATASE_METHYLTRANSFERASE PROTEIN-RELATED"/>
    <property type="match status" value="1"/>
</dbReference>
<protein>
    <submittedName>
        <fullName evidence="4">Maf-like protein</fullName>
    </submittedName>
</protein>
<accession>A0A8J4XP62</accession>
<feature type="compositionally biased region" description="Basic residues" evidence="3">
    <location>
        <begin position="52"/>
        <end position="61"/>
    </location>
</feature>
<evidence type="ECO:0000256" key="3">
    <source>
        <dbReference type="SAM" id="MobiDB-lite"/>
    </source>
</evidence>
<dbReference type="OrthoDB" id="10267058at2759"/>
<feature type="compositionally biased region" description="Basic and acidic residues" evidence="3">
    <location>
        <begin position="1"/>
        <end position="31"/>
    </location>
</feature>